<dbReference type="EMBL" id="KN832887">
    <property type="protein sequence ID" value="KIM95279.1"/>
    <property type="molecule type" value="Genomic_DNA"/>
</dbReference>
<feature type="chain" id="PRO_5002174634" description="galacturonan 1,4-alpha-galacturonidase" evidence="17">
    <location>
        <begin position="23"/>
        <end position="453"/>
    </location>
</feature>
<dbReference type="GO" id="GO:0047911">
    <property type="term" value="F:galacturan 1,4-alpha-galacturonidase activity"/>
    <property type="evidence" value="ECO:0007669"/>
    <property type="project" value="UniProtKB-EC"/>
</dbReference>
<dbReference type="GO" id="GO:0004650">
    <property type="term" value="F:polygalacturonase activity"/>
    <property type="evidence" value="ECO:0007669"/>
    <property type="project" value="InterPro"/>
</dbReference>
<comment type="function">
    <text evidence="11">Specific in hydrolyzing the terminal glycosidic bond of polygalacturonic acid and oligogalacturonates.</text>
</comment>
<dbReference type="SUPFAM" id="SSF51126">
    <property type="entry name" value="Pectin lyase-like"/>
    <property type="match status" value="1"/>
</dbReference>
<keyword evidence="7" id="KW-1015">Disulfide bond</keyword>
<keyword evidence="9 16" id="KW-0326">Glycosidase</keyword>
<evidence type="ECO:0000256" key="11">
    <source>
        <dbReference type="ARBA" id="ARBA00037312"/>
    </source>
</evidence>
<name>A0A0C3GVH6_OIDMZ</name>
<dbReference type="InterPro" id="IPR011050">
    <property type="entry name" value="Pectin_lyase_fold/virulence"/>
</dbReference>
<dbReference type="AlphaFoldDB" id="A0A0C3GVH6"/>
<dbReference type="PANTHER" id="PTHR31736:SF11">
    <property type="entry name" value="EXOPOLYGALACTURONASE C-RELATED"/>
    <property type="match status" value="1"/>
</dbReference>
<dbReference type="Proteomes" id="UP000054321">
    <property type="component" value="Unassembled WGS sequence"/>
</dbReference>
<evidence type="ECO:0000256" key="6">
    <source>
        <dbReference type="ARBA" id="ARBA00022801"/>
    </source>
</evidence>
<dbReference type="STRING" id="913774.A0A0C3GVH6"/>
<organism evidence="18 19">
    <name type="scientific">Oidiodendron maius (strain Zn)</name>
    <dbReference type="NCBI Taxonomy" id="913774"/>
    <lineage>
        <taxon>Eukaryota</taxon>
        <taxon>Fungi</taxon>
        <taxon>Dikarya</taxon>
        <taxon>Ascomycota</taxon>
        <taxon>Pezizomycotina</taxon>
        <taxon>Leotiomycetes</taxon>
        <taxon>Leotiomycetes incertae sedis</taxon>
        <taxon>Myxotrichaceae</taxon>
        <taxon>Oidiodendron</taxon>
    </lineage>
</organism>
<dbReference type="EC" id="3.2.1.67" evidence="12"/>
<evidence type="ECO:0000313" key="18">
    <source>
        <dbReference type="EMBL" id="KIM95279.1"/>
    </source>
</evidence>
<dbReference type="InParanoid" id="A0A0C3GVH6"/>
<sequence>MLLMMPLKKTLISFALLGLTLAECAPPRRRACVIPSTYASSNGTADDSPAIASAFAECSRDAVVIFSEGVDYNVFSPIKAINLSNVGIQMQGNLHLPQNIAYIQAIVNGSGANSYTTTPYWFRFAGPYLDYIGTDNVRNGWINSYGQAWWDANPVNGTGILGRPHLLSFNTTNGSMKRYKSRKPIAWNVQLVGDSIDVSDSIIDAYSTSGSFPFNTDGFDVTGTNIKITNSVIFNGDDAIAVQSGSHNVLFEGGTLGYQSHGMSIGSLGQDQSLFSNVSNIKFNDITCVNSVYAARFKSWVGGQGLAKNITWSNIRTYNVTFPIFVTQTYINQGSNQTQLENGSVTGRPNNSTVVMRDFTWANFTGTINTFNPGDGSCASDPCWYNVGLPDLKHTEAVIIECNTNSSCQNFSLKDIQVFPQSLESSTVICINATTTLNPHLGFHCGNGTFVPT</sequence>
<dbReference type="PANTHER" id="PTHR31736">
    <property type="match status" value="1"/>
</dbReference>
<keyword evidence="5" id="KW-0677">Repeat</keyword>
<proteinExistence type="inferred from homology"/>
<dbReference type="Pfam" id="PF00295">
    <property type="entry name" value="Glyco_hydro_28"/>
    <property type="match status" value="1"/>
</dbReference>
<accession>A0A0C3GVH6</accession>
<dbReference type="GO" id="GO:0071555">
    <property type="term" value="P:cell wall organization"/>
    <property type="evidence" value="ECO:0007669"/>
    <property type="project" value="UniProtKB-KW"/>
</dbReference>
<evidence type="ECO:0000256" key="9">
    <source>
        <dbReference type="ARBA" id="ARBA00023295"/>
    </source>
</evidence>
<evidence type="ECO:0000256" key="3">
    <source>
        <dbReference type="ARBA" id="ARBA00022525"/>
    </source>
</evidence>
<evidence type="ECO:0000256" key="17">
    <source>
        <dbReference type="SAM" id="SignalP"/>
    </source>
</evidence>
<dbReference type="OrthoDB" id="187139at2759"/>
<dbReference type="Gene3D" id="2.160.20.10">
    <property type="entry name" value="Single-stranded right-handed beta-helix, Pectin lyase-like"/>
    <property type="match status" value="1"/>
</dbReference>
<comment type="similarity">
    <text evidence="2 16">Belongs to the glycosyl hydrolase 28 family.</text>
</comment>
<comment type="catalytic activity">
    <reaction evidence="15">
        <text>[(1-&gt;4)-alpha-D-galacturonosyl](n) + H2O = alpha-D-galacturonate + [(1-&gt;4)-alpha-D-galacturonosyl](n-1)</text>
        <dbReference type="Rhea" id="RHEA:14117"/>
        <dbReference type="Rhea" id="RHEA-COMP:14570"/>
        <dbReference type="Rhea" id="RHEA-COMP:14572"/>
        <dbReference type="ChEBI" id="CHEBI:15377"/>
        <dbReference type="ChEBI" id="CHEBI:58658"/>
        <dbReference type="ChEBI" id="CHEBI:140523"/>
        <dbReference type="EC" id="3.2.1.67"/>
    </reaction>
</comment>
<dbReference type="GO" id="GO:0005975">
    <property type="term" value="P:carbohydrate metabolic process"/>
    <property type="evidence" value="ECO:0007669"/>
    <property type="project" value="InterPro"/>
</dbReference>
<evidence type="ECO:0000256" key="12">
    <source>
        <dbReference type="ARBA" id="ARBA00038933"/>
    </source>
</evidence>
<evidence type="ECO:0000256" key="4">
    <source>
        <dbReference type="ARBA" id="ARBA00022729"/>
    </source>
</evidence>
<dbReference type="InterPro" id="IPR000743">
    <property type="entry name" value="Glyco_hydro_28"/>
</dbReference>
<keyword evidence="10" id="KW-0961">Cell wall biogenesis/degradation</keyword>
<evidence type="ECO:0000313" key="19">
    <source>
        <dbReference type="Proteomes" id="UP000054321"/>
    </source>
</evidence>
<reference evidence="19" key="2">
    <citation type="submission" date="2015-01" db="EMBL/GenBank/DDBJ databases">
        <title>Evolutionary Origins and Diversification of the Mycorrhizal Mutualists.</title>
        <authorList>
            <consortium name="DOE Joint Genome Institute"/>
            <consortium name="Mycorrhizal Genomics Consortium"/>
            <person name="Kohler A."/>
            <person name="Kuo A."/>
            <person name="Nagy L.G."/>
            <person name="Floudas D."/>
            <person name="Copeland A."/>
            <person name="Barry K.W."/>
            <person name="Cichocki N."/>
            <person name="Veneault-Fourrey C."/>
            <person name="LaButti K."/>
            <person name="Lindquist E.A."/>
            <person name="Lipzen A."/>
            <person name="Lundell T."/>
            <person name="Morin E."/>
            <person name="Murat C."/>
            <person name="Riley R."/>
            <person name="Ohm R."/>
            <person name="Sun H."/>
            <person name="Tunlid A."/>
            <person name="Henrissat B."/>
            <person name="Grigoriev I.V."/>
            <person name="Hibbett D.S."/>
            <person name="Martin F."/>
        </authorList>
    </citation>
    <scope>NUCLEOTIDE SEQUENCE [LARGE SCALE GENOMIC DNA]</scope>
    <source>
        <strain evidence="19">Zn</strain>
    </source>
</reference>
<dbReference type="GO" id="GO:0005576">
    <property type="term" value="C:extracellular region"/>
    <property type="evidence" value="ECO:0007669"/>
    <property type="project" value="UniProtKB-SubCell"/>
</dbReference>
<keyword evidence="3" id="KW-0964">Secreted</keyword>
<evidence type="ECO:0000256" key="13">
    <source>
        <dbReference type="ARBA" id="ARBA00041474"/>
    </source>
</evidence>
<evidence type="ECO:0000256" key="5">
    <source>
        <dbReference type="ARBA" id="ARBA00022737"/>
    </source>
</evidence>
<dbReference type="HOGENOM" id="CLU_016031_1_2_1"/>
<evidence type="ECO:0000256" key="16">
    <source>
        <dbReference type="RuleBase" id="RU361169"/>
    </source>
</evidence>
<keyword evidence="19" id="KW-1185">Reference proteome</keyword>
<evidence type="ECO:0000256" key="10">
    <source>
        <dbReference type="ARBA" id="ARBA00023316"/>
    </source>
</evidence>
<evidence type="ECO:0000256" key="1">
    <source>
        <dbReference type="ARBA" id="ARBA00004613"/>
    </source>
</evidence>
<feature type="signal peptide" evidence="17">
    <location>
        <begin position="1"/>
        <end position="22"/>
    </location>
</feature>
<evidence type="ECO:0000256" key="14">
    <source>
        <dbReference type="ARBA" id="ARBA00042262"/>
    </source>
</evidence>
<gene>
    <name evidence="18" type="ORF">OIDMADRAFT_206396</name>
</gene>
<reference evidence="18 19" key="1">
    <citation type="submission" date="2014-04" db="EMBL/GenBank/DDBJ databases">
        <authorList>
            <consortium name="DOE Joint Genome Institute"/>
            <person name="Kuo A."/>
            <person name="Martino E."/>
            <person name="Perotto S."/>
            <person name="Kohler A."/>
            <person name="Nagy L.G."/>
            <person name="Floudas D."/>
            <person name="Copeland A."/>
            <person name="Barry K.W."/>
            <person name="Cichocki N."/>
            <person name="Veneault-Fourrey C."/>
            <person name="LaButti K."/>
            <person name="Lindquist E.A."/>
            <person name="Lipzen A."/>
            <person name="Lundell T."/>
            <person name="Morin E."/>
            <person name="Murat C."/>
            <person name="Sun H."/>
            <person name="Tunlid A."/>
            <person name="Henrissat B."/>
            <person name="Grigoriev I.V."/>
            <person name="Hibbett D.S."/>
            <person name="Martin F."/>
            <person name="Nordberg H.P."/>
            <person name="Cantor M.N."/>
            <person name="Hua S.X."/>
        </authorList>
    </citation>
    <scope>NUCLEOTIDE SEQUENCE [LARGE SCALE GENOMIC DNA]</scope>
    <source>
        <strain evidence="18 19">Zn</strain>
    </source>
</reference>
<comment type="subcellular location">
    <subcellularLocation>
        <location evidence="1">Secreted</location>
    </subcellularLocation>
</comment>
<evidence type="ECO:0000256" key="7">
    <source>
        <dbReference type="ARBA" id="ARBA00023157"/>
    </source>
</evidence>
<protein>
    <recommendedName>
        <fullName evidence="12">galacturonan 1,4-alpha-galacturonidase</fullName>
        <ecNumber evidence="12">3.2.1.67</ecNumber>
    </recommendedName>
    <alternativeName>
        <fullName evidence="13">Galacturan 1,4-alpha-galacturonidase C</fullName>
    </alternativeName>
    <alternativeName>
        <fullName evidence="14">Poly(1,4-alpha-D-galacturonide)galacturonohydrolase C</fullName>
    </alternativeName>
</protein>
<evidence type="ECO:0000256" key="8">
    <source>
        <dbReference type="ARBA" id="ARBA00023180"/>
    </source>
</evidence>
<keyword evidence="4 17" id="KW-0732">Signal</keyword>
<evidence type="ECO:0000256" key="2">
    <source>
        <dbReference type="ARBA" id="ARBA00008834"/>
    </source>
</evidence>
<keyword evidence="6 16" id="KW-0378">Hydrolase</keyword>
<keyword evidence="8" id="KW-0325">Glycoprotein</keyword>
<dbReference type="InterPro" id="IPR012334">
    <property type="entry name" value="Pectin_lyas_fold"/>
</dbReference>
<evidence type="ECO:0000256" key="15">
    <source>
        <dbReference type="ARBA" id="ARBA00048766"/>
    </source>
</evidence>